<feature type="compositionally biased region" description="Low complexity" evidence="1">
    <location>
        <begin position="240"/>
        <end position="251"/>
    </location>
</feature>
<evidence type="ECO:0000313" key="2">
    <source>
        <dbReference type="EMBL" id="KAK1353359.1"/>
    </source>
</evidence>
<name>A0AAD8LYX8_9APIA</name>
<dbReference type="Proteomes" id="UP001237642">
    <property type="component" value="Unassembled WGS sequence"/>
</dbReference>
<protein>
    <submittedName>
        <fullName evidence="2">Bromo-adjacent domain-containing protein</fullName>
    </submittedName>
</protein>
<proteinExistence type="predicted"/>
<dbReference type="Pfam" id="PF12043">
    <property type="entry name" value="DUF3527"/>
    <property type="match status" value="1"/>
</dbReference>
<reference evidence="2" key="1">
    <citation type="submission" date="2023-02" db="EMBL/GenBank/DDBJ databases">
        <title>Genome of toxic invasive species Heracleum sosnowskyi carries increased number of genes despite the absence of recent whole-genome duplications.</title>
        <authorList>
            <person name="Schelkunov M."/>
            <person name="Shtratnikova V."/>
            <person name="Makarenko M."/>
            <person name="Klepikova A."/>
            <person name="Omelchenko D."/>
            <person name="Novikova G."/>
            <person name="Obukhova E."/>
            <person name="Bogdanov V."/>
            <person name="Penin A."/>
            <person name="Logacheva M."/>
        </authorList>
    </citation>
    <scope>NUCLEOTIDE SEQUENCE</scope>
    <source>
        <strain evidence="2">Hsosn_3</strain>
        <tissue evidence="2">Leaf</tissue>
    </source>
</reference>
<organism evidence="2 3">
    <name type="scientific">Heracleum sosnowskyi</name>
    <dbReference type="NCBI Taxonomy" id="360622"/>
    <lineage>
        <taxon>Eukaryota</taxon>
        <taxon>Viridiplantae</taxon>
        <taxon>Streptophyta</taxon>
        <taxon>Embryophyta</taxon>
        <taxon>Tracheophyta</taxon>
        <taxon>Spermatophyta</taxon>
        <taxon>Magnoliopsida</taxon>
        <taxon>eudicotyledons</taxon>
        <taxon>Gunneridae</taxon>
        <taxon>Pentapetalae</taxon>
        <taxon>asterids</taxon>
        <taxon>campanulids</taxon>
        <taxon>Apiales</taxon>
        <taxon>Apiaceae</taxon>
        <taxon>Apioideae</taxon>
        <taxon>apioid superclade</taxon>
        <taxon>Tordylieae</taxon>
        <taxon>Tordyliinae</taxon>
        <taxon>Heracleum</taxon>
    </lineage>
</organism>
<dbReference type="EMBL" id="JAUIZM010000013">
    <property type="protein sequence ID" value="KAK1353359.1"/>
    <property type="molecule type" value="Genomic_DNA"/>
</dbReference>
<feature type="region of interest" description="Disordered" evidence="1">
    <location>
        <begin position="227"/>
        <end position="251"/>
    </location>
</feature>
<gene>
    <name evidence="2" type="ORF">POM88_052494</name>
</gene>
<dbReference type="InterPro" id="IPR021916">
    <property type="entry name" value="DUF3527"/>
</dbReference>
<reference evidence="2" key="2">
    <citation type="submission" date="2023-05" db="EMBL/GenBank/DDBJ databases">
        <authorList>
            <person name="Schelkunov M.I."/>
        </authorList>
    </citation>
    <scope>NUCLEOTIDE SEQUENCE</scope>
    <source>
        <strain evidence="2">Hsosn_3</strain>
        <tissue evidence="2">Leaf</tissue>
    </source>
</reference>
<dbReference type="AlphaFoldDB" id="A0AAD8LYX8"/>
<dbReference type="PANTHER" id="PTHR31390:SF0">
    <property type="entry name" value="DOMAIN PROTEIN, PUTATIVE (DUF3527)-RELATED"/>
    <property type="match status" value="1"/>
</dbReference>
<keyword evidence="3" id="KW-1185">Reference proteome</keyword>
<evidence type="ECO:0000313" key="3">
    <source>
        <dbReference type="Proteomes" id="UP001237642"/>
    </source>
</evidence>
<feature type="region of interest" description="Disordered" evidence="1">
    <location>
        <begin position="20"/>
        <end position="43"/>
    </location>
</feature>
<evidence type="ECO:0000256" key="1">
    <source>
        <dbReference type="SAM" id="MobiDB-lite"/>
    </source>
</evidence>
<sequence length="728" mass="81229">MKLGMDLDFDKYCVLDGSPDTVLPSPRHSSKSDRKKVRGIPKCGNDLMSRNKGFADISFQRYRSASCKTMSNRTEGHEVQRRGSVYQSSQEARNMKEMRDDGGRRKIEFPRSSATALSFGIIDSLCNSDEDDMQVEQNRPTLMSINQDSITSLNKPRKLQLGHPLQPILERGVSAEANQSSEMVERQMFKDSKRRCDQVIRPLRNGNRPRAVDPSFTLHKSLSAKLALPHSPSHSESDYSNPSSPRSRFSPIRKVFDPFTKSKLQRSSLDSASQCVEVTSVKKGCNTTKKALSKPPLHEFSNMLSDAPTDSQSVEKECDKTLRSCSPAHLRGAMKLLNKHGVLSYEFSVQNPEQIFLAKAWQIGSALDWVYTFHNCQNKRKSHASGQDFREGHKVSSMVGQMQVSCSLYAELEDGRAFNNSLRTEFVLYDAAQGRKNLSAQSSSLSLPDTATAPISYNEASAGRACKLDVSTADSNRIKLQRKQFSEVNILTPTELHPNLEIAAIVIEVPFEKRESLKGKRGDKKSDEPLCDLLVLPRIEQRTNCSIPAKVNVVTSSGNHSLPTTESPGPSRLLDRWKLCGSCDCGGWDMGCPLTVFGNSDIQCAKDVSIVTNQQPWKLYAQGRKEEIPSLRMTVTKEGEYEVDFHAQLTTLQAFSICVAILHCTEIAGVHERNKKLLKCDPLRFFVDEDVKCLIDSITLGEKRKAGPKIETPQSFKLDPPFSPIGRV</sequence>
<dbReference type="PANTHER" id="PTHR31390">
    <property type="entry name" value="EXPRESSED PROTEIN"/>
    <property type="match status" value="1"/>
</dbReference>
<comment type="caution">
    <text evidence="2">The sequence shown here is derived from an EMBL/GenBank/DDBJ whole genome shotgun (WGS) entry which is preliminary data.</text>
</comment>
<accession>A0AAD8LYX8</accession>